<evidence type="ECO:0000256" key="2">
    <source>
        <dbReference type="ARBA" id="ARBA00012438"/>
    </source>
</evidence>
<evidence type="ECO:0000256" key="11">
    <source>
        <dbReference type="SAM" id="Phobius"/>
    </source>
</evidence>
<dbReference type="PANTHER" id="PTHR24421">
    <property type="entry name" value="NITRATE/NITRITE SENSOR PROTEIN NARX-RELATED"/>
    <property type="match status" value="1"/>
</dbReference>
<dbReference type="SUPFAM" id="SSF48452">
    <property type="entry name" value="TPR-like"/>
    <property type="match status" value="2"/>
</dbReference>
<dbReference type="SMART" id="SM00387">
    <property type="entry name" value="HATPase_c"/>
    <property type="match status" value="1"/>
</dbReference>
<dbReference type="Proteomes" id="UP000306808">
    <property type="component" value="Unassembled WGS sequence"/>
</dbReference>
<dbReference type="GO" id="GO:0016020">
    <property type="term" value="C:membrane"/>
    <property type="evidence" value="ECO:0007669"/>
    <property type="project" value="InterPro"/>
</dbReference>
<dbReference type="Gene3D" id="1.20.5.1930">
    <property type="match status" value="1"/>
</dbReference>
<dbReference type="InterPro" id="IPR019734">
    <property type="entry name" value="TPR_rpt"/>
</dbReference>
<dbReference type="Gene3D" id="3.30.565.10">
    <property type="entry name" value="Histidine kinase-like ATPase, C-terminal domain"/>
    <property type="match status" value="1"/>
</dbReference>
<dbReference type="GO" id="GO:0000155">
    <property type="term" value="F:phosphorelay sensor kinase activity"/>
    <property type="evidence" value="ECO:0007669"/>
    <property type="project" value="InterPro"/>
</dbReference>
<dbReference type="EMBL" id="SUME01000001">
    <property type="protein sequence ID" value="TJZ62898.1"/>
    <property type="molecule type" value="Genomic_DNA"/>
</dbReference>
<comment type="caution">
    <text evidence="13">The sequence shown here is derived from an EMBL/GenBank/DDBJ whole genome shotgun (WGS) entry which is preliminary data.</text>
</comment>
<dbReference type="PROSITE" id="PS50005">
    <property type="entry name" value="TPR"/>
    <property type="match status" value="1"/>
</dbReference>
<evidence type="ECO:0000313" key="13">
    <source>
        <dbReference type="EMBL" id="TJZ62898.1"/>
    </source>
</evidence>
<keyword evidence="14" id="KW-1185">Reference proteome</keyword>
<dbReference type="AlphaFoldDB" id="A0A4V5MN05"/>
<dbReference type="RefSeq" id="WP_136899219.1">
    <property type="nucleotide sequence ID" value="NZ_SUME01000001.1"/>
</dbReference>
<dbReference type="InterPro" id="IPR005467">
    <property type="entry name" value="His_kinase_dom"/>
</dbReference>
<evidence type="ECO:0000256" key="7">
    <source>
        <dbReference type="ARBA" id="ARBA00022840"/>
    </source>
</evidence>
<keyword evidence="8" id="KW-0902">Two-component regulatory system</keyword>
<gene>
    <name evidence="13" type="ORF">FAZ15_00905</name>
</gene>
<dbReference type="SUPFAM" id="SSF55874">
    <property type="entry name" value="ATPase domain of HSP90 chaperone/DNA topoisomerase II/histidine kinase"/>
    <property type="match status" value="1"/>
</dbReference>
<evidence type="ECO:0000256" key="3">
    <source>
        <dbReference type="ARBA" id="ARBA00022553"/>
    </source>
</evidence>
<keyword evidence="11" id="KW-0812">Transmembrane</keyword>
<dbReference type="GO" id="GO:0005524">
    <property type="term" value="F:ATP binding"/>
    <property type="evidence" value="ECO:0007669"/>
    <property type="project" value="UniProtKB-KW"/>
</dbReference>
<dbReference type="Pfam" id="PF02518">
    <property type="entry name" value="HATPase_c"/>
    <property type="match status" value="1"/>
</dbReference>
<organism evidence="13 14">
    <name type="scientific">Sphingobacterium olei</name>
    <dbReference type="NCBI Taxonomy" id="2571155"/>
    <lineage>
        <taxon>Bacteria</taxon>
        <taxon>Pseudomonadati</taxon>
        <taxon>Bacteroidota</taxon>
        <taxon>Sphingobacteriia</taxon>
        <taxon>Sphingobacteriales</taxon>
        <taxon>Sphingobacteriaceae</taxon>
        <taxon>Sphingobacterium</taxon>
    </lineage>
</organism>
<feature type="repeat" description="TPR" evidence="9">
    <location>
        <begin position="234"/>
        <end position="267"/>
    </location>
</feature>
<sequence length="647" mass="73552">MYSLCIFFLVIAAPSTISFHTEKHDTTKVLRLIELAKEKQKLGFPDSSEYYFKQAGDLAEKLDFINGKLLFAGNYSAFLYDQVRYDEAMEHAQNALKISLSLDNKIKLASAYNNIALQDQAQGRLKEAAKNLIRALDISNEIKNPTDENLSDRRKYLNNLSSLLLDLNDLDKGLHYAWRSYEIARELKDSVSMGKSLVNVMVAEAMAGKLDDAVRHGKEYLVIGRSFGDLPMEIKALNNLADVYRMQKRFPLALKTFNEALKITPATMPGNEVYSLTGMSNVFKEMGKPKEAKIYFERAFKLAKKELNMPQLADMYLTGAGINEALGDYKSALDLYKQHLKSNDSLRSNETQKTINELEVKYRAAQNREMIAERDLKIVQQEAELNRKNKWLIIYIFSWIILISGFFVFRTLYRQRRRTQETELQQKLAEAQLKGEEKERARTAKELHDGVASILSAAKLHLTAINDLQDVQVPFQDVSQLIDIAVREIRNISHNLAPEMILVEGLGYAIRSFCRRVNKPNFQLHCYIIGNLTELDKSCQLTIYRIVQESVTNILKHANASEGIVQLMEEKGRLFITIEDNGTGFDAESTLANGIGFNNLFSRIKLINGSIDIRSNPGRGTSVYITVNSHLHKSKRENLNRVNATPL</sequence>
<dbReference type="Pfam" id="PF13374">
    <property type="entry name" value="TPR_10"/>
    <property type="match status" value="1"/>
</dbReference>
<dbReference type="GO" id="GO:0046983">
    <property type="term" value="F:protein dimerization activity"/>
    <property type="evidence" value="ECO:0007669"/>
    <property type="project" value="InterPro"/>
</dbReference>
<dbReference type="CDD" id="cd16917">
    <property type="entry name" value="HATPase_UhpB-NarQ-NarX-like"/>
    <property type="match status" value="1"/>
</dbReference>
<keyword evidence="11" id="KW-1133">Transmembrane helix</keyword>
<evidence type="ECO:0000256" key="10">
    <source>
        <dbReference type="SAM" id="Coils"/>
    </source>
</evidence>
<dbReference type="InterPro" id="IPR003594">
    <property type="entry name" value="HATPase_dom"/>
</dbReference>
<dbReference type="InterPro" id="IPR011990">
    <property type="entry name" value="TPR-like_helical_dom_sf"/>
</dbReference>
<evidence type="ECO:0000256" key="4">
    <source>
        <dbReference type="ARBA" id="ARBA00022679"/>
    </source>
</evidence>
<evidence type="ECO:0000256" key="9">
    <source>
        <dbReference type="PROSITE-ProRule" id="PRU00339"/>
    </source>
</evidence>
<dbReference type="Gene3D" id="1.25.40.10">
    <property type="entry name" value="Tetratricopeptide repeat domain"/>
    <property type="match status" value="2"/>
</dbReference>
<keyword evidence="10" id="KW-0175">Coiled coil</keyword>
<dbReference type="InterPro" id="IPR036890">
    <property type="entry name" value="HATPase_C_sf"/>
</dbReference>
<dbReference type="OrthoDB" id="9778366at2"/>
<accession>A0A4V5MN05</accession>
<comment type="catalytic activity">
    <reaction evidence="1">
        <text>ATP + protein L-histidine = ADP + protein N-phospho-L-histidine.</text>
        <dbReference type="EC" id="2.7.13.3"/>
    </reaction>
</comment>
<feature type="domain" description="Histidine kinase" evidence="12">
    <location>
        <begin position="543"/>
        <end position="631"/>
    </location>
</feature>
<keyword evidence="5" id="KW-0547">Nucleotide-binding</keyword>
<keyword evidence="9" id="KW-0802">TPR repeat</keyword>
<reference evidence="13 14" key="1">
    <citation type="submission" date="2019-04" db="EMBL/GenBank/DDBJ databases">
        <title>Sphingobacterium olei sp. nov., isolated from oil-contaminated soil.</title>
        <authorList>
            <person name="Liu B."/>
        </authorList>
    </citation>
    <scope>NUCLEOTIDE SEQUENCE [LARGE SCALE GENOMIC DNA]</scope>
    <source>
        <strain evidence="13 14">HAL-9</strain>
    </source>
</reference>
<evidence type="ECO:0000256" key="8">
    <source>
        <dbReference type="ARBA" id="ARBA00023012"/>
    </source>
</evidence>
<keyword evidence="11" id="KW-0472">Membrane</keyword>
<keyword evidence="6" id="KW-0418">Kinase</keyword>
<keyword evidence="3" id="KW-0597">Phosphoprotein</keyword>
<dbReference type="Pfam" id="PF07730">
    <property type="entry name" value="HisKA_3"/>
    <property type="match status" value="1"/>
</dbReference>
<dbReference type="InterPro" id="IPR011712">
    <property type="entry name" value="Sig_transdc_His_kin_sub3_dim/P"/>
</dbReference>
<feature type="coiled-coil region" evidence="10">
    <location>
        <begin position="348"/>
        <end position="382"/>
    </location>
</feature>
<evidence type="ECO:0000256" key="6">
    <source>
        <dbReference type="ARBA" id="ARBA00022777"/>
    </source>
</evidence>
<dbReference type="PROSITE" id="PS50109">
    <property type="entry name" value="HIS_KIN"/>
    <property type="match status" value="1"/>
</dbReference>
<feature type="transmembrane region" description="Helical" evidence="11">
    <location>
        <begin position="391"/>
        <end position="409"/>
    </location>
</feature>
<keyword evidence="7" id="KW-0067">ATP-binding</keyword>
<dbReference type="PANTHER" id="PTHR24421:SF10">
    <property type="entry name" value="NITRATE_NITRITE SENSOR PROTEIN NARQ"/>
    <property type="match status" value="1"/>
</dbReference>
<evidence type="ECO:0000256" key="1">
    <source>
        <dbReference type="ARBA" id="ARBA00000085"/>
    </source>
</evidence>
<evidence type="ECO:0000259" key="12">
    <source>
        <dbReference type="PROSITE" id="PS50109"/>
    </source>
</evidence>
<proteinExistence type="predicted"/>
<protein>
    <recommendedName>
        <fullName evidence="2">histidine kinase</fullName>
        <ecNumber evidence="2">2.7.13.3</ecNumber>
    </recommendedName>
</protein>
<dbReference type="Pfam" id="PF13424">
    <property type="entry name" value="TPR_12"/>
    <property type="match status" value="1"/>
</dbReference>
<dbReference type="EC" id="2.7.13.3" evidence="2"/>
<evidence type="ECO:0000256" key="5">
    <source>
        <dbReference type="ARBA" id="ARBA00022741"/>
    </source>
</evidence>
<evidence type="ECO:0000313" key="14">
    <source>
        <dbReference type="Proteomes" id="UP000306808"/>
    </source>
</evidence>
<dbReference type="SMART" id="SM00028">
    <property type="entry name" value="TPR"/>
    <property type="match status" value="5"/>
</dbReference>
<name>A0A4V5MN05_9SPHI</name>
<keyword evidence="4" id="KW-0808">Transferase</keyword>
<dbReference type="InterPro" id="IPR050482">
    <property type="entry name" value="Sensor_HK_TwoCompSys"/>
</dbReference>
<feature type="coiled-coil region" evidence="10">
    <location>
        <begin position="419"/>
        <end position="446"/>
    </location>
</feature>